<reference evidence="2" key="1">
    <citation type="journal article" date="2023" name="Front. Plant Sci.">
        <title>Chromosomal-level genome assembly of Melastoma candidum provides insights into trichome evolution.</title>
        <authorList>
            <person name="Zhong Y."/>
            <person name="Wu W."/>
            <person name="Sun C."/>
            <person name="Zou P."/>
            <person name="Liu Y."/>
            <person name="Dai S."/>
            <person name="Zhou R."/>
        </authorList>
    </citation>
    <scope>NUCLEOTIDE SEQUENCE [LARGE SCALE GENOMIC DNA]</scope>
</reference>
<dbReference type="EMBL" id="CM042884">
    <property type="protein sequence ID" value="KAI4369615.1"/>
    <property type="molecule type" value="Genomic_DNA"/>
</dbReference>
<comment type="caution">
    <text evidence="1">The sequence shown here is derived from an EMBL/GenBank/DDBJ whole genome shotgun (WGS) entry which is preliminary data.</text>
</comment>
<sequence length="444" mass="47222">MNSSPFSSSPSCPKMINPMMFFLVLLILCCLSTASGDVNAKFIPKRLVLPITKHPSNQLHTTIIHQRTPLIPVKLFVHLGGPYPWVHCDNYVSSSYKPVPCGSPTCEASWSGACTTECYSPPSPGCHNNSCSNFADDPVTISATMGEMAEDAVALLSTNGRNPGRVVSFPSLAFTCGGPSLQDGAVGSAGFGRSNVSIPVQLASAFRFPAKFAICLSSSTASSGVVFFGKGPYVLLPNVDVSKSLIHTPLVLNPVSTASAYFGEPPSTDYFINVTSIEINGKAVKINARLLNIVGGYGGTKISTARPYTVLETSIFKAVVGAFIKEANLTRVSSVSPFGACFSTRNVPSTRVGPAVPVIDLVLHEKSTYWRIFGANSMVQVKKGVMCLGFVNGGSEPRTSIVIGGHQLEDNLLQFDLVKFRLGFSSSLLFKQTTCGNFNFTSTA</sequence>
<dbReference type="Proteomes" id="UP001057402">
    <property type="component" value="Chromosome 5"/>
</dbReference>
<organism evidence="1 2">
    <name type="scientific">Melastoma candidum</name>
    <dbReference type="NCBI Taxonomy" id="119954"/>
    <lineage>
        <taxon>Eukaryota</taxon>
        <taxon>Viridiplantae</taxon>
        <taxon>Streptophyta</taxon>
        <taxon>Embryophyta</taxon>
        <taxon>Tracheophyta</taxon>
        <taxon>Spermatophyta</taxon>
        <taxon>Magnoliopsida</taxon>
        <taxon>eudicotyledons</taxon>
        <taxon>Gunneridae</taxon>
        <taxon>Pentapetalae</taxon>
        <taxon>rosids</taxon>
        <taxon>malvids</taxon>
        <taxon>Myrtales</taxon>
        <taxon>Melastomataceae</taxon>
        <taxon>Melastomatoideae</taxon>
        <taxon>Melastomateae</taxon>
        <taxon>Melastoma</taxon>
    </lineage>
</organism>
<accession>A0ACB9QSI9</accession>
<evidence type="ECO:0000313" key="2">
    <source>
        <dbReference type="Proteomes" id="UP001057402"/>
    </source>
</evidence>
<protein>
    <submittedName>
        <fullName evidence="1">Uncharacterized protein</fullName>
    </submittedName>
</protein>
<proteinExistence type="predicted"/>
<evidence type="ECO:0000313" key="1">
    <source>
        <dbReference type="EMBL" id="KAI4369615.1"/>
    </source>
</evidence>
<gene>
    <name evidence="1" type="ORF">MLD38_018038</name>
</gene>
<keyword evidence="2" id="KW-1185">Reference proteome</keyword>
<name>A0ACB9QSI9_9MYRT</name>